<dbReference type="Proteomes" id="UP000018320">
    <property type="component" value="Unassembled WGS sequence"/>
</dbReference>
<dbReference type="VEuPathDB" id="GiardiaDB:QR46_1765"/>
<evidence type="ECO:0000256" key="2">
    <source>
        <dbReference type="SAM" id="MobiDB-lite"/>
    </source>
</evidence>
<feature type="compositionally biased region" description="Basic and acidic residues" evidence="2">
    <location>
        <begin position="354"/>
        <end position="363"/>
    </location>
</feature>
<dbReference type="VEuPathDB" id="GiardiaDB:GL50581_1693"/>
<dbReference type="Gene3D" id="1.20.5.1700">
    <property type="match status" value="1"/>
</dbReference>
<accession>V6TH70</accession>
<dbReference type="AlphaFoldDB" id="V6TH70"/>
<evidence type="ECO:0000313" key="3">
    <source>
        <dbReference type="EMBL" id="ESU37672.1"/>
    </source>
</evidence>
<feature type="coiled-coil region" evidence="1">
    <location>
        <begin position="49"/>
        <end position="154"/>
    </location>
</feature>
<evidence type="ECO:0000313" key="4">
    <source>
        <dbReference type="Proteomes" id="UP000018320"/>
    </source>
</evidence>
<evidence type="ECO:0000256" key="1">
    <source>
        <dbReference type="SAM" id="Coils"/>
    </source>
</evidence>
<gene>
    <name evidence="3" type="ORF">DHA2_6897</name>
</gene>
<organism evidence="3 4">
    <name type="scientific">Giardia intestinalis</name>
    <name type="common">Giardia lamblia</name>
    <dbReference type="NCBI Taxonomy" id="5741"/>
    <lineage>
        <taxon>Eukaryota</taxon>
        <taxon>Metamonada</taxon>
        <taxon>Diplomonadida</taxon>
        <taxon>Hexamitidae</taxon>
        <taxon>Giardiinae</taxon>
        <taxon>Giardia</taxon>
    </lineage>
</organism>
<comment type="caution">
    <text evidence="3">The sequence shown here is derived from an EMBL/GenBank/DDBJ whole genome shotgun (WGS) entry which is preliminary data.</text>
</comment>
<sequence>MSQKEAHRALVYRSLEPVPRMDIEELRSEDVVRKLKESEALVLYLRTVVESKDDKIAHLEQEMRLAASRHSDALTNLGEIHDAAIVTLKNEISQLHDTIERMNGEMEVMQVAARENSLLRAQIVRLKNDAAVEVKTHQDKMHELRSEISRVRASLATEFHTQLESVLREKTAEHLMALPVKAREALAEKELLRFQLANQDKEIFEICTESFNLRKQLKDKEFELETLKEEIQAFSKSNAQQKKKFQAQQKRMNEILEENSDLRGQSTALQVTAKQLQDANTKLDVSLRELQEMKLRYSLLMKGMLKVCHRFSVSVDMFYSDPFESAAAQIDVPAQKPQSKRSSGYGEPGARPKPPADIRDKSGRLRKADGSLRFILPEI</sequence>
<dbReference type="VEuPathDB" id="GiardiaDB:GL50803_006897"/>
<dbReference type="VEuPathDB" id="GiardiaDB:DHA2_6897"/>
<dbReference type="EMBL" id="AHGT01000023">
    <property type="protein sequence ID" value="ESU37672.1"/>
    <property type="molecule type" value="Genomic_DNA"/>
</dbReference>
<reference evidence="4" key="1">
    <citation type="submission" date="2012-02" db="EMBL/GenBank/DDBJ databases">
        <title>Genome sequencing of Giardia lamblia Genotypes A2 and B isolates (DH and GS) and comparative analysis with the genomes of Genotypes A1 and E (WB and Pig).</title>
        <authorList>
            <person name="Adam R."/>
            <person name="Dahlstrom E."/>
            <person name="Martens C."/>
            <person name="Bruno D."/>
            <person name="Barbian K."/>
            <person name="Porcella S.F."/>
            <person name="Nash T."/>
        </authorList>
    </citation>
    <scope>NUCLEOTIDE SEQUENCE</scope>
    <source>
        <strain evidence="4">DH</strain>
    </source>
</reference>
<protein>
    <submittedName>
        <fullName evidence="3">Uncharacterized protein</fullName>
    </submittedName>
</protein>
<name>V6TH70_GIAIN</name>
<proteinExistence type="predicted"/>
<reference evidence="3 4" key="2">
    <citation type="journal article" date="2013" name="Genome Biol. Evol.">
        <title>Genome sequencing of Giardia lamblia genotypes A2 and B isolates (DH and GS) and comparative analysis with the genomes of genotypes A1 and E (WB and Pig).</title>
        <authorList>
            <person name="Adam R.D."/>
            <person name="Dahlstrom E.W."/>
            <person name="Martens C.A."/>
            <person name="Bruno D.P."/>
            <person name="Barbian K.D."/>
            <person name="Ricklefs S.M."/>
            <person name="Hernandez M.M."/>
            <person name="Narla N.P."/>
            <person name="Patel R.B."/>
            <person name="Porcella S.F."/>
            <person name="Nash T.E."/>
        </authorList>
    </citation>
    <scope>NUCLEOTIDE SEQUENCE [LARGE SCALE GENOMIC DNA]</scope>
    <source>
        <strain evidence="3 4">DH</strain>
    </source>
</reference>
<feature type="region of interest" description="Disordered" evidence="2">
    <location>
        <begin position="330"/>
        <end position="363"/>
    </location>
</feature>
<feature type="coiled-coil region" evidence="1">
    <location>
        <begin position="210"/>
        <end position="296"/>
    </location>
</feature>
<keyword evidence="1" id="KW-0175">Coiled coil</keyword>